<proteinExistence type="inferred from homology"/>
<dbReference type="GO" id="GO:0005524">
    <property type="term" value="F:ATP binding"/>
    <property type="evidence" value="ECO:0007669"/>
    <property type="project" value="UniProtKB-KW"/>
</dbReference>
<evidence type="ECO:0000256" key="4">
    <source>
        <dbReference type="ARBA" id="ARBA00022840"/>
    </source>
</evidence>
<dbReference type="CDD" id="cd03224">
    <property type="entry name" value="ABC_TM1139_LivF_branched"/>
    <property type="match status" value="1"/>
</dbReference>
<protein>
    <submittedName>
        <fullName evidence="7">Amino acid/amide ABC transporter ATP-binding protein 2, HAAT family (TC 3.A.1.4.-)</fullName>
    </submittedName>
</protein>
<evidence type="ECO:0000256" key="2">
    <source>
        <dbReference type="ARBA" id="ARBA00022448"/>
    </source>
</evidence>
<evidence type="ECO:0000256" key="5">
    <source>
        <dbReference type="ARBA" id="ARBA00022970"/>
    </source>
</evidence>
<evidence type="ECO:0000313" key="7">
    <source>
        <dbReference type="EMBL" id="SFT24907.1"/>
    </source>
</evidence>
<dbReference type="OrthoDB" id="9775250at2"/>
<keyword evidence="2" id="KW-0813">Transport</keyword>
<keyword evidence="5" id="KW-0029">Amino-acid transport</keyword>
<keyword evidence="4 7" id="KW-0067">ATP-binding</keyword>
<dbReference type="EMBL" id="FOZW01000020">
    <property type="protein sequence ID" value="SFT24907.1"/>
    <property type="molecule type" value="Genomic_DNA"/>
</dbReference>
<evidence type="ECO:0000259" key="6">
    <source>
        <dbReference type="PROSITE" id="PS50893"/>
    </source>
</evidence>
<dbReference type="GO" id="GO:0015807">
    <property type="term" value="P:L-amino acid transport"/>
    <property type="evidence" value="ECO:0007669"/>
    <property type="project" value="TreeGrafter"/>
</dbReference>
<dbReference type="InterPro" id="IPR003593">
    <property type="entry name" value="AAA+_ATPase"/>
</dbReference>
<dbReference type="GO" id="GO:0016887">
    <property type="term" value="F:ATP hydrolysis activity"/>
    <property type="evidence" value="ECO:0007669"/>
    <property type="project" value="InterPro"/>
</dbReference>
<dbReference type="Proteomes" id="UP000199392">
    <property type="component" value="Unassembled WGS sequence"/>
</dbReference>
<evidence type="ECO:0000256" key="1">
    <source>
        <dbReference type="ARBA" id="ARBA00005417"/>
    </source>
</evidence>
<dbReference type="SUPFAM" id="SSF52540">
    <property type="entry name" value="P-loop containing nucleoside triphosphate hydrolases"/>
    <property type="match status" value="1"/>
</dbReference>
<dbReference type="Pfam" id="PF00005">
    <property type="entry name" value="ABC_tran"/>
    <property type="match status" value="1"/>
</dbReference>
<name>A0A1I6WFZ0_9RHOB</name>
<dbReference type="InterPro" id="IPR003439">
    <property type="entry name" value="ABC_transporter-like_ATP-bd"/>
</dbReference>
<evidence type="ECO:0000313" key="8">
    <source>
        <dbReference type="Proteomes" id="UP000199392"/>
    </source>
</evidence>
<organism evidence="7 8">
    <name type="scientific">Alloyangia pacifica</name>
    <dbReference type="NCBI Taxonomy" id="311180"/>
    <lineage>
        <taxon>Bacteria</taxon>
        <taxon>Pseudomonadati</taxon>
        <taxon>Pseudomonadota</taxon>
        <taxon>Alphaproteobacteria</taxon>
        <taxon>Rhodobacterales</taxon>
        <taxon>Roseobacteraceae</taxon>
        <taxon>Alloyangia</taxon>
    </lineage>
</organism>
<dbReference type="PANTHER" id="PTHR43820">
    <property type="entry name" value="HIGH-AFFINITY BRANCHED-CHAIN AMINO ACID TRANSPORT ATP-BINDING PROTEIN LIVF"/>
    <property type="match status" value="1"/>
</dbReference>
<keyword evidence="3" id="KW-0547">Nucleotide-binding</keyword>
<feature type="domain" description="ABC transporter" evidence="6">
    <location>
        <begin position="1"/>
        <end position="232"/>
    </location>
</feature>
<comment type="similarity">
    <text evidence="1">Belongs to the ABC transporter superfamily.</text>
</comment>
<dbReference type="STRING" id="311180.SAMN04488050_12036"/>
<dbReference type="RefSeq" id="WP_092430881.1">
    <property type="nucleotide sequence ID" value="NZ_FNCL01000023.1"/>
</dbReference>
<dbReference type="InterPro" id="IPR052156">
    <property type="entry name" value="BCAA_Transport_ATP-bd_LivF"/>
</dbReference>
<sequence length="234" mass="25584">MRLLELKELRVGYGEVDIVRGIDLHVEENEIVTIAGTNGAGKSTLVKGVMGLAPRTSGQMTFAGQDLLSRSAEDRRSLGISYVPQVANVFPSLSVSENLSIMGRGQNAKSRMDEMFSMFPALGRRKRTQARALSGGERQQLAFARALMSQPKLIVLDEPTAALSPALSTQVFEQVKQLLSMDVAVLMIEQRARQSLKISHRGYILDSGKVAMVGPAEQLLADPEMEELYLGVHE</sequence>
<dbReference type="InterPro" id="IPR027417">
    <property type="entry name" value="P-loop_NTPase"/>
</dbReference>
<evidence type="ECO:0000256" key="3">
    <source>
        <dbReference type="ARBA" id="ARBA00022741"/>
    </source>
</evidence>
<dbReference type="GO" id="GO:0015658">
    <property type="term" value="F:branched-chain amino acid transmembrane transporter activity"/>
    <property type="evidence" value="ECO:0007669"/>
    <property type="project" value="TreeGrafter"/>
</dbReference>
<dbReference type="AlphaFoldDB" id="A0A1I6WFZ0"/>
<dbReference type="PROSITE" id="PS50893">
    <property type="entry name" value="ABC_TRANSPORTER_2"/>
    <property type="match status" value="1"/>
</dbReference>
<dbReference type="PANTHER" id="PTHR43820:SF4">
    <property type="entry name" value="HIGH-AFFINITY BRANCHED-CHAIN AMINO ACID TRANSPORT ATP-BINDING PROTEIN LIVF"/>
    <property type="match status" value="1"/>
</dbReference>
<gene>
    <name evidence="7" type="ORF">SAMN04488050_12036</name>
</gene>
<dbReference type="SMART" id="SM00382">
    <property type="entry name" value="AAA"/>
    <property type="match status" value="1"/>
</dbReference>
<reference evidence="8" key="1">
    <citation type="submission" date="2016-10" db="EMBL/GenBank/DDBJ databases">
        <authorList>
            <person name="Varghese N."/>
            <person name="Submissions S."/>
        </authorList>
    </citation>
    <scope>NUCLEOTIDE SEQUENCE [LARGE SCALE GENOMIC DNA]</scope>
    <source>
        <strain evidence="8">DSM 26894</strain>
    </source>
</reference>
<keyword evidence="8" id="KW-1185">Reference proteome</keyword>
<accession>A0A1I6WFZ0</accession>
<dbReference type="Gene3D" id="3.40.50.300">
    <property type="entry name" value="P-loop containing nucleotide triphosphate hydrolases"/>
    <property type="match status" value="1"/>
</dbReference>